<dbReference type="CDD" id="cd00063">
    <property type="entry name" value="FN3"/>
    <property type="match status" value="1"/>
</dbReference>
<dbReference type="InterPro" id="IPR036116">
    <property type="entry name" value="FN3_sf"/>
</dbReference>
<proteinExistence type="predicted"/>
<evidence type="ECO:0000313" key="7">
    <source>
        <dbReference type="Proteomes" id="UP000660611"/>
    </source>
</evidence>
<evidence type="ECO:0000259" key="5">
    <source>
        <dbReference type="PROSITE" id="PS50853"/>
    </source>
</evidence>
<keyword evidence="2" id="KW-0624">Polysaccharide degradation</keyword>
<dbReference type="Gene3D" id="3.20.20.80">
    <property type="entry name" value="Glycosidases"/>
    <property type="match status" value="1"/>
</dbReference>
<keyword evidence="1" id="KW-0326">Glycosidase</keyword>
<evidence type="ECO:0000256" key="3">
    <source>
        <dbReference type="SAM" id="MobiDB-lite"/>
    </source>
</evidence>
<dbReference type="SUPFAM" id="SSF49265">
    <property type="entry name" value="Fibronectin type III"/>
    <property type="match status" value="1"/>
</dbReference>
<protein>
    <recommendedName>
        <fullName evidence="8">DUF4434 domain-containing protein</fullName>
    </recommendedName>
</protein>
<reference evidence="6" key="1">
    <citation type="submission" date="2021-01" db="EMBL/GenBank/DDBJ databases">
        <title>Whole genome shotgun sequence of Dactylosporangium siamense NBRC 106093.</title>
        <authorList>
            <person name="Komaki H."/>
            <person name="Tamura T."/>
        </authorList>
    </citation>
    <scope>NUCLEOTIDE SEQUENCE</scope>
    <source>
        <strain evidence="6">NBRC 106093</strain>
    </source>
</reference>
<dbReference type="InterPro" id="IPR029476">
    <property type="entry name" value="DNase_NucA_NucB"/>
</dbReference>
<organism evidence="6 7">
    <name type="scientific">Dactylosporangium siamense</name>
    <dbReference type="NCBI Taxonomy" id="685454"/>
    <lineage>
        <taxon>Bacteria</taxon>
        <taxon>Bacillati</taxon>
        <taxon>Actinomycetota</taxon>
        <taxon>Actinomycetes</taxon>
        <taxon>Micromonosporales</taxon>
        <taxon>Micromonosporaceae</taxon>
        <taxon>Dactylosporangium</taxon>
    </lineage>
</organism>
<dbReference type="GO" id="GO:0016798">
    <property type="term" value="F:hydrolase activity, acting on glycosyl bonds"/>
    <property type="evidence" value="ECO:0007669"/>
    <property type="project" value="UniProtKB-KW"/>
</dbReference>
<dbReference type="SMART" id="SM00060">
    <property type="entry name" value="FN3"/>
    <property type="match status" value="1"/>
</dbReference>
<feature type="domain" description="F5/8 type C" evidence="4">
    <location>
        <begin position="932"/>
        <end position="1086"/>
    </location>
</feature>
<keyword evidence="7" id="KW-1185">Reference proteome</keyword>
<dbReference type="SUPFAM" id="SSF51445">
    <property type="entry name" value="(Trans)glycosidases"/>
    <property type="match status" value="1"/>
</dbReference>
<evidence type="ECO:0000259" key="4">
    <source>
        <dbReference type="PROSITE" id="PS50022"/>
    </source>
</evidence>
<evidence type="ECO:0000256" key="1">
    <source>
        <dbReference type="ARBA" id="ARBA00023295"/>
    </source>
</evidence>
<sequence length="1086" mass="117337">MQTNMFRYPRITRIFIAAAVASGIILTTDVGQARAEVEFDHTVMIPPAAAQSGNYTVIRTVAPSSTSTASSQARSTVSSAETTPKGKPLGADQAAAELTSAARRNSHSYRKASDQDGSADGTITPFTVTTTMPDQAMLNECLSRPNAFTKSGETLNRKFWCSQGYYVVEYGTEVNGNFVLDGVAMVNVINVAVGSENDRTWRVWTHAIPGTVKMNPAPTSMHPDWPTKVWGYNFLLQAECAQAVPYCGSTGGAIGTWTDWNVNDRWTYQDLSSPKTSGTGPDSVTYHSWYFYLKSEGGPYPIREYSSSQHMVRCDSATYLTYLGKRYPEGCVMYSVLPHLQYDLGNAKHAQVAKHIQDAQNNPNSTYPKESHSKIIPGKYTGSSTNGLHRISNTDARYAQNNTSRLAACNGTSPYSASTGMSPKTTAGQQCDEYPFRSTEEGASNPNFDFSVRAVASSHNTSAGASLGNFYGQDRILYNADQFWVEINGACATSCTPTASAAPVNLDPSGAGRLNGSFIQPALVDTWSNATLNAELAAMKAKHMSHVVLQWTANSYDKGLGGQRSAVFPTSQSGYVRSTNTDVVARLLAAANATGMEVYIGLQVSDQWWNVYANDANWINNEVATATALARELAGKYRSNASFKGWYLSFEIDNVHFGTQTAEDNVSNLLGSITNELRSIDNTLPIAISPFYNAVDTVLYGWQSPSTWASMWGRLLQRFNIDIIALQDGVGAGHASAATVGEWFSAMRDAMNFAGSPAMLFSDVETFIVGPSSLQPMTIRTIVADMNAVKPYVEGFWSFAYNHYQSPRSEFASTSYDKAYDRWAVNATGDGSDGDTPTAPTGLSATVNNSQQVTLTWTGSKDTNSGIAGYHIYRDNEWVADKLGTTASFVDRQLDGSRTYSYQIKAFDGSGNESAISATKTATTPATPVTNTNFARCGAATDAVGCAYTTDVAADALYPDTGGTKLTNGAHGLNNAYGPEWQGRNGVANYSFTIDLGGVRAVKEINSTWFQVRSDYTFLPPNVTYLVSTDGVNFTQASSIDIPAIGPGVQTKTYRAISLNVSARYVKVKVKGGDAWSMTDEVEVRG</sequence>
<dbReference type="Pfam" id="PF14040">
    <property type="entry name" value="DNase_NucA_NucB"/>
    <property type="match status" value="1"/>
</dbReference>
<feature type="compositionally biased region" description="Low complexity" evidence="3">
    <location>
        <begin position="64"/>
        <end position="80"/>
    </location>
</feature>
<name>A0A919PWQ1_9ACTN</name>
<dbReference type="SUPFAM" id="SSF49785">
    <property type="entry name" value="Galactose-binding domain-like"/>
    <property type="match status" value="1"/>
</dbReference>
<evidence type="ECO:0000256" key="2">
    <source>
        <dbReference type="ARBA" id="ARBA00023326"/>
    </source>
</evidence>
<dbReference type="InterPro" id="IPR027849">
    <property type="entry name" value="DUF4434"/>
</dbReference>
<dbReference type="Pfam" id="PF00041">
    <property type="entry name" value="fn3"/>
    <property type="match status" value="1"/>
</dbReference>
<feature type="domain" description="Fibronectin type-III" evidence="5">
    <location>
        <begin position="839"/>
        <end position="927"/>
    </location>
</feature>
<dbReference type="Proteomes" id="UP000660611">
    <property type="component" value="Unassembled WGS sequence"/>
</dbReference>
<dbReference type="GO" id="GO:0000272">
    <property type="term" value="P:polysaccharide catabolic process"/>
    <property type="evidence" value="ECO:0007669"/>
    <property type="project" value="UniProtKB-KW"/>
</dbReference>
<feature type="region of interest" description="Disordered" evidence="3">
    <location>
        <begin position="64"/>
        <end position="92"/>
    </location>
</feature>
<dbReference type="Gene3D" id="2.60.40.10">
    <property type="entry name" value="Immunoglobulins"/>
    <property type="match status" value="1"/>
</dbReference>
<evidence type="ECO:0008006" key="8">
    <source>
        <dbReference type="Google" id="ProtNLM"/>
    </source>
</evidence>
<dbReference type="InterPro" id="IPR017853">
    <property type="entry name" value="GH"/>
</dbReference>
<dbReference type="InterPro" id="IPR000421">
    <property type="entry name" value="FA58C"/>
</dbReference>
<comment type="caution">
    <text evidence="6">The sequence shown here is derived from an EMBL/GenBank/DDBJ whole genome shotgun (WGS) entry which is preliminary data.</text>
</comment>
<feature type="region of interest" description="Disordered" evidence="3">
    <location>
        <begin position="102"/>
        <end position="121"/>
    </location>
</feature>
<dbReference type="PROSITE" id="PS50022">
    <property type="entry name" value="FA58C_3"/>
    <property type="match status" value="1"/>
</dbReference>
<dbReference type="PROSITE" id="PS50853">
    <property type="entry name" value="FN3"/>
    <property type="match status" value="1"/>
</dbReference>
<dbReference type="Gene3D" id="2.60.120.260">
    <property type="entry name" value="Galactose-binding domain-like"/>
    <property type="match status" value="1"/>
</dbReference>
<keyword evidence="2" id="KW-0119">Carbohydrate metabolism</keyword>
<gene>
    <name evidence="6" type="ORF">Dsi01nite_079190</name>
</gene>
<dbReference type="Pfam" id="PF14488">
    <property type="entry name" value="DUF4434"/>
    <property type="match status" value="1"/>
</dbReference>
<accession>A0A919PWQ1</accession>
<dbReference type="Pfam" id="PF00754">
    <property type="entry name" value="F5_F8_type_C"/>
    <property type="match status" value="1"/>
</dbReference>
<dbReference type="InterPro" id="IPR013783">
    <property type="entry name" value="Ig-like_fold"/>
</dbReference>
<dbReference type="InterPro" id="IPR003961">
    <property type="entry name" value="FN3_dom"/>
</dbReference>
<dbReference type="InterPro" id="IPR008979">
    <property type="entry name" value="Galactose-bd-like_sf"/>
</dbReference>
<dbReference type="AlphaFoldDB" id="A0A919PWQ1"/>
<keyword evidence="1" id="KW-0378">Hydrolase</keyword>
<evidence type="ECO:0000313" key="6">
    <source>
        <dbReference type="EMBL" id="GIG49878.1"/>
    </source>
</evidence>
<dbReference type="EMBL" id="BONQ01000126">
    <property type="protein sequence ID" value="GIG49878.1"/>
    <property type="molecule type" value="Genomic_DNA"/>
</dbReference>